<protein>
    <submittedName>
        <fullName evidence="1">Uncharacterized protein</fullName>
    </submittedName>
</protein>
<reference evidence="1 2" key="1">
    <citation type="submission" date="2016-09" db="EMBL/GenBank/DDBJ databases">
        <authorList>
            <person name="Capua I."/>
            <person name="De Benedictis P."/>
            <person name="Joannis T."/>
            <person name="Lombin L.H."/>
            <person name="Cattoli G."/>
        </authorList>
    </citation>
    <scope>NUCLEOTIDE SEQUENCE [LARGE SCALE GENOMIC DNA]</scope>
    <source>
        <strain evidence="1 2">A7P-90m</strain>
    </source>
</reference>
<proteinExistence type="predicted"/>
<organism evidence="1 2">
    <name type="scientific">Williamwhitmania taraxaci</name>
    <dbReference type="NCBI Taxonomy" id="1640674"/>
    <lineage>
        <taxon>Bacteria</taxon>
        <taxon>Pseudomonadati</taxon>
        <taxon>Bacteroidota</taxon>
        <taxon>Bacteroidia</taxon>
        <taxon>Bacteroidales</taxon>
        <taxon>Williamwhitmaniaceae</taxon>
        <taxon>Williamwhitmania</taxon>
    </lineage>
</organism>
<dbReference type="Proteomes" id="UP000199452">
    <property type="component" value="Unassembled WGS sequence"/>
</dbReference>
<dbReference type="AlphaFoldDB" id="A0A1G6MDE4"/>
<dbReference type="EMBL" id="FMYP01000035">
    <property type="protein sequence ID" value="SDC53592.1"/>
    <property type="molecule type" value="Genomic_DNA"/>
</dbReference>
<name>A0A1G6MDE4_9BACT</name>
<dbReference type="RefSeq" id="WP_092438642.1">
    <property type="nucleotide sequence ID" value="NZ_FMYP01000035.1"/>
</dbReference>
<gene>
    <name evidence="1" type="ORF">SAMN05216323_103548</name>
</gene>
<sequence length="65" mass="7803">MITAHELAAKVDEMLNEQQKYFKTKDILQLQKCKRVEKEVRTMVQTIKSFQHPQTLNLFDNETHR</sequence>
<keyword evidence="2" id="KW-1185">Reference proteome</keyword>
<dbReference type="STRING" id="1640674.SAMN05216323_103548"/>
<evidence type="ECO:0000313" key="1">
    <source>
        <dbReference type="EMBL" id="SDC53592.1"/>
    </source>
</evidence>
<evidence type="ECO:0000313" key="2">
    <source>
        <dbReference type="Proteomes" id="UP000199452"/>
    </source>
</evidence>
<accession>A0A1G6MDE4</accession>